<dbReference type="Proteomes" id="UP000324222">
    <property type="component" value="Unassembled WGS sequence"/>
</dbReference>
<sequence>MEEEEASSITPQHLTRVLTLLLTSGGRCGATSSHRQRKQEEVSRLL</sequence>
<comment type="caution">
    <text evidence="2">The sequence shown here is derived from an EMBL/GenBank/DDBJ whole genome shotgun (WGS) entry which is preliminary data.</text>
</comment>
<proteinExistence type="predicted"/>
<organism evidence="2 3">
    <name type="scientific">Portunus trituberculatus</name>
    <name type="common">Swimming crab</name>
    <name type="synonym">Neptunus trituberculatus</name>
    <dbReference type="NCBI Taxonomy" id="210409"/>
    <lineage>
        <taxon>Eukaryota</taxon>
        <taxon>Metazoa</taxon>
        <taxon>Ecdysozoa</taxon>
        <taxon>Arthropoda</taxon>
        <taxon>Crustacea</taxon>
        <taxon>Multicrustacea</taxon>
        <taxon>Malacostraca</taxon>
        <taxon>Eumalacostraca</taxon>
        <taxon>Eucarida</taxon>
        <taxon>Decapoda</taxon>
        <taxon>Pleocyemata</taxon>
        <taxon>Brachyura</taxon>
        <taxon>Eubrachyura</taxon>
        <taxon>Portunoidea</taxon>
        <taxon>Portunidae</taxon>
        <taxon>Portuninae</taxon>
        <taxon>Portunus</taxon>
    </lineage>
</organism>
<evidence type="ECO:0000313" key="2">
    <source>
        <dbReference type="EMBL" id="MPC97606.1"/>
    </source>
</evidence>
<keyword evidence="3" id="KW-1185">Reference proteome</keyword>
<reference evidence="2 3" key="1">
    <citation type="submission" date="2019-05" db="EMBL/GenBank/DDBJ databases">
        <title>Another draft genome of Portunus trituberculatus and its Hox gene families provides insights of decapod evolution.</title>
        <authorList>
            <person name="Jeong J.-H."/>
            <person name="Song I."/>
            <person name="Kim S."/>
            <person name="Choi T."/>
            <person name="Kim D."/>
            <person name="Ryu S."/>
            <person name="Kim W."/>
        </authorList>
    </citation>
    <scope>NUCLEOTIDE SEQUENCE [LARGE SCALE GENOMIC DNA]</scope>
    <source>
        <tissue evidence="2">Muscle</tissue>
    </source>
</reference>
<dbReference type="EMBL" id="VSRR010110645">
    <property type="protein sequence ID" value="MPC97606.1"/>
    <property type="molecule type" value="Genomic_DNA"/>
</dbReference>
<name>A0A5B7JTJ0_PORTR</name>
<protein>
    <submittedName>
        <fullName evidence="2">Uncharacterized protein</fullName>
    </submittedName>
</protein>
<gene>
    <name evidence="2" type="ORF">E2C01_092926</name>
</gene>
<feature type="region of interest" description="Disordered" evidence="1">
    <location>
        <begin position="26"/>
        <end position="46"/>
    </location>
</feature>
<dbReference type="AlphaFoldDB" id="A0A5B7JTJ0"/>
<accession>A0A5B7JTJ0</accession>
<evidence type="ECO:0000256" key="1">
    <source>
        <dbReference type="SAM" id="MobiDB-lite"/>
    </source>
</evidence>
<evidence type="ECO:0000313" key="3">
    <source>
        <dbReference type="Proteomes" id="UP000324222"/>
    </source>
</evidence>